<gene>
    <name evidence="1" type="ORF">Q0590_29700</name>
</gene>
<dbReference type="EMBL" id="JAUKPO010000031">
    <property type="protein sequence ID" value="MDO1450487.1"/>
    <property type="molecule type" value="Genomic_DNA"/>
</dbReference>
<accession>A0ABT8REH0</accession>
<evidence type="ECO:0008006" key="3">
    <source>
        <dbReference type="Google" id="ProtNLM"/>
    </source>
</evidence>
<proteinExistence type="predicted"/>
<organism evidence="1 2">
    <name type="scientific">Rhodocytophaga aerolata</name>
    <dbReference type="NCBI Taxonomy" id="455078"/>
    <lineage>
        <taxon>Bacteria</taxon>
        <taxon>Pseudomonadati</taxon>
        <taxon>Bacteroidota</taxon>
        <taxon>Cytophagia</taxon>
        <taxon>Cytophagales</taxon>
        <taxon>Rhodocytophagaceae</taxon>
        <taxon>Rhodocytophaga</taxon>
    </lineage>
</organism>
<protein>
    <recommendedName>
        <fullName evidence="3">Hemerythrin-like domain-containing protein</fullName>
    </recommendedName>
</protein>
<evidence type="ECO:0000313" key="1">
    <source>
        <dbReference type="EMBL" id="MDO1450487.1"/>
    </source>
</evidence>
<sequence length="95" mass="11200">MNQFKALNSFLVDHHNAEEQMLLETQRNLIAYNKLLKSATVLLLFISQIEEFEEELKQELKTAIYQRAEKTIFNSLYSKIGEALQAHKEKRFPRS</sequence>
<evidence type="ECO:0000313" key="2">
    <source>
        <dbReference type="Proteomes" id="UP001168528"/>
    </source>
</evidence>
<dbReference type="Proteomes" id="UP001168528">
    <property type="component" value="Unassembled WGS sequence"/>
</dbReference>
<keyword evidence="2" id="KW-1185">Reference proteome</keyword>
<comment type="caution">
    <text evidence="1">The sequence shown here is derived from an EMBL/GenBank/DDBJ whole genome shotgun (WGS) entry which is preliminary data.</text>
</comment>
<reference evidence="1" key="1">
    <citation type="submission" date="2023-07" db="EMBL/GenBank/DDBJ databases">
        <title>The genome sequence of Rhodocytophaga aerolata KACC 12507.</title>
        <authorList>
            <person name="Zhang X."/>
        </authorList>
    </citation>
    <scope>NUCLEOTIDE SEQUENCE</scope>
    <source>
        <strain evidence="1">KACC 12507</strain>
    </source>
</reference>
<name>A0ABT8REH0_9BACT</name>